<dbReference type="STRING" id="1235591.CAK95_00600"/>
<dbReference type="OrthoDB" id="7366326at2"/>
<dbReference type="RefSeq" id="WP_086086061.1">
    <property type="nucleotide sequence ID" value="NZ_CP021112.1"/>
</dbReference>
<dbReference type="AlphaFoldDB" id="A0A1W6ZK67"/>
<proteinExistence type="predicted"/>
<gene>
    <name evidence="1" type="ORF">CAK95_00600</name>
</gene>
<dbReference type="EMBL" id="CP021112">
    <property type="protein sequence ID" value="ARP97741.1"/>
    <property type="molecule type" value="Genomic_DNA"/>
</dbReference>
<dbReference type="Proteomes" id="UP000194137">
    <property type="component" value="Chromosome"/>
</dbReference>
<name>A0A1W6ZK67_9HYPH</name>
<dbReference type="InterPro" id="IPR046093">
    <property type="entry name" value="DUF6111"/>
</dbReference>
<dbReference type="KEGG" id="psin:CAK95_00600"/>
<accession>A0A1W6ZK67</accession>
<keyword evidence="2" id="KW-1185">Reference proteome</keyword>
<evidence type="ECO:0000313" key="1">
    <source>
        <dbReference type="EMBL" id="ARP97741.1"/>
    </source>
</evidence>
<sequence>MIRPILTELLLFVAPFAIYALFLMATRNGVIDASAWNLRVLGILTIIALLLLFGSFFLLAHWTGHPAGSKYVPPHMEDGRLVPGQFK</sequence>
<reference evidence="1 2" key="1">
    <citation type="submission" date="2017-05" db="EMBL/GenBank/DDBJ databases">
        <title>Full genome sequence of Pseudorhodoplanes sinuspersici.</title>
        <authorList>
            <person name="Dastgheib S.M.M."/>
            <person name="Shavandi M."/>
            <person name="Tirandaz H."/>
        </authorList>
    </citation>
    <scope>NUCLEOTIDE SEQUENCE [LARGE SCALE GENOMIC DNA]</scope>
    <source>
        <strain evidence="1 2">RIPI110</strain>
    </source>
</reference>
<evidence type="ECO:0000313" key="2">
    <source>
        <dbReference type="Proteomes" id="UP000194137"/>
    </source>
</evidence>
<dbReference type="Pfam" id="PF19606">
    <property type="entry name" value="DUF6111"/>
    <property type="match status" value="1"/>
</dbReference>
<organism evidence="1 2">
    <name type="scientific">Pseudorhodoplanes sinuspersici</name>
    <dbReference type="NCBI Taxonomy" id="1235591"/>
    <lineage>
        <taxon>Bacteria</taxon>
        <taxon>Pseudomonadati</taxon>
        <taxon>Pseudomonadota</taxon>
        <taxon>Alphaproteobacteria</taxon>
        <taxon>Hyphomicrobiales</taxon>
        <taxon>Pseudorhodoplanes</taxon>
    </lineage>
</organism>
<protein>
    <submittedName>
        <fullName evidence="1">Uncharacterized protein</fullName>
    </submittedName>
</protein>